<evidence type="ECO:0000256" key="2">
    <source>
        <dbReference type="ARBA" id="ARBA00006939"/>
    </source>
</evidence>
<comment type="similarity">
    <text evidence="2">Belongs to the ZIP transporter (TC 2.A.5) family.</text>
</comment>
<dbReference type="PANTHER" id="PTHR12191:SF37">
    <property type="entry name" value="ZINC TRANSPORTER FOI"/>
    <property type="match status" value="1"/>
</dbReference>
<dbReference type="GO" id="GO:0140410">
    <property type="term" value="F:monoatomic cation:bicarbonate symporter activity"/>
    <property type="evidence" value="ECO:0007669"/>
    <property type="project" value="TreeGrafter"/>
</dbReference>
<evidence type="ECO:0000313" key="8">
    <source>
        <dbReference type="EMBL" id="OQV24963.1"/>
    </source>
</evidence>
<dbReference type="GO" id="GO:0005385">
    <property type="term" value="F:zinc ion transmembrane transporter activity"/>
    <property type="evidence" value="ECO:0007669"/>
    <property type="project" value="TreeGrafter"/>
</dbReference>
<dbReference type="InterPro" id="IPR003689">
    <property type="entry name" value="ZIP"/>
</dbReference>
<organism evidence="8 9">
    <name type="scientific">Hypsibius exemplaris</name>
    <name type="common">Freshwater tardigrade</name>
    <dbReference type="NCBI Taxonomy" id="2072580"/>
    <lineage>
        <taxon>Eukaryota</taxon>
        <taxon>Metazoa</taxon>
        <taxon>Ecdysozoa</taxon>
        <taxon>Tardigrada</taxon>
        <taxon>Eutardigrada</taxon>
        <taxon>Parachela</taxon>
        <taxon>Hypsibioidea</taxon>
        <taxon>Hypsibiidae</taxon>
        <taxon>Hypsibius</taxon>
    </lineage>
</organism>
<keyword evidence="5 7" id="KW-0472">Membrane</keyword>
<evidence type="ECO:0000256" key="5">
    <source>
        <dbReference type="ARBA" id="ARBA00023136"/>
    </source>
</evidence>
<dbReference type="GO" id="GO:0005886">
    <property type="term" value="C:plasma membrane"/>
    <property type="evidence" value="ECO:0007669"/>
    <property type="project" value="TreeGrafter"/>
</dbReference>
<sequence>MVYRRPPPVETWGYGLLFICLVCSCAAFGVCLYPLMKRNFFTYVITWMIGLAVGSLSGIALFQLIPQAFELGDTTAEEIGRYIHKSLVIILAFYVFFLAERLLKLGLQRRDSKRKLRSSPSEITTQENLECGPVPPSGMATDVPPDDASQLPRKEQDEVEFAQENPSLAPIKSENSEALPSGGHIHGLPGQPMQTKAWLILAGDSIVDGLSIGAAFSFSTLQGISIAVACLCEELPHELGDLAILLHSGLSLKRAILYNTCSGLPCFAGFIAGVFLGELAGASSWIFAVTSGMFFYISFINILPEMPANIEAAGKVSFKQGCLMLAVQTFGLLVGIVLMYILARFTGEIQLDS</sequence>
<keyword evidence="9" id="KW-1185">Reference proteome</keyword>
<evidence type="ECO:0000313" key="9">
    <source>
        <dbReference type="Proteomes" id="UP000192578"/>
    </source>
</evidence>
<evidence type="ECO:0000256" key="7">
    <source>
        <dbReference type="SAM" id="Phobius"/>
    </source>
</evidence>
<reference evidence="9" key="1">
    <citation type="submission" date="2017-01" db="EMBL/GenBank/DDBJ databases">
        <title>Comparative genomics of anhydrobiosis in the tardigrade Hypsibius dujardini.</title>
        <authorList>
            <person name="Yoshida Y."/>
            <person name="Koutsovoulos G."/>
            <person name="Laetsch D."/>
            <person name="Stevens L."/>
            <person name="Kumar S."/>
            <person name="Horikawa D."/>
            <person name="Ishino K."/>
            <person name="Komine S."/>
            <person name="Tomita M."/>
            <person name="Blaxter M."/>
            <person name="Arakawa K."/>
        </authorList>
    </citation>
    <scope>NUCLEOTIDE SEQUENCE [LARGE SCALE GENOMIC DNA]</scope>
    <source>
        <strain evidence="9">Z151</strain>
    </source>
</reference>
<feature type="transmembrane region" description="Helical" evidence="7">
    <location>
        <begin position="12"/>
        <end position="33"/>
    </location>
</feature>
<accession>A0A1W0XBT1</accession>
<feature type="transmembrane region" description="Helical" evidence="7">
    <location>
        <begin position="40"/>
        <end position="62"/>
    </location>
</feature>
<feature type="transmembrane region" description="Helical" evidence="7">
    <location>
        <begin position="282"/>
        <end position="303"/>
    </location>
</feature>
<dbReference type="Proteomes" id="UP000192578">
    <property type="component" value="Unassembled WGS sequence"/>
</dbReference>
<keyword evidence="3 7" id="KW-0812">Transmembrane</keyword>
<dbReference type="PROSITE" id="PS51257">
    <property type="entry name" value="PROKAR_LIPOPROTEIN"/>
    <property type="match status" value="1"/>
</dbReference>
<name>A0A1W0XBT1_HYPEX</name>
<dbReference type="InterPro" id="IPR050799">
    <property type="entry name" value="ZIP_Transporter"/>
</dbReference>
<dbReference type="GO" id="GO:0071578">
    <property type="term" value="P:zinc ion import across plasma membrane"/>
    <property type="evidence" value="ECO:0007669"/>
    <property type="project" value="TreeGrafter"/>
</dbReference>
<evidence type="ECO:0000256" key="4">
    <source>
        <dbReference type="ARBA" id="ARBA00022989"/>
    </source>
</evidence>
<evidence type="ECO:0000256" key="6">
    <source>
        <dbReference type="SAM" id="MobiDB-lite"/>
    </source>
</evidence>
<feature type="region of interest" description="Disordered" evidence="6">
    <location>
        <begin position="116"/>
        <end position="173"/>
    </location>
</feature>
<dbReference type="PANTHER" id="PTHR12191">
    <property type="entry name" value="SOLUTE CARRIER FAMILY 39"/>
    <property type="match status" value="1"/>
</dbReference>
<evidence type="ECO:0000256" key="1">
    <source>
        <dbReference type="ARBA" id="ARBA00004141"/>
    </source>
</evidence>
<dbReference type="EMBL" id="MTYJ01000004">
    <property type="protein sequence ID" value="OQV24963.1"/>
    <property type="molecule type" value="Genomic_DNA"/>
</dbReference>
<comment type="subcellular location">
    <subcellularLocation>
        <location evidence="1">Membrane</location>
        <topology evidence="1">Multi-pass membrane protein</topology>
    </subcellularLocation>
</comment>
<feature type="transmembrane region" description="Helical" evidence="7">
    <location>
        <begin position="323"/>
        <end position="343"/>
    </location>
</feature>
<keyword evidence="4 7" id="KW-1133">Transmembrane helix</keyword>
<dbReference type="AlphaFoldDB" id="A0A1W0XBT1"/>
<dbReference type="GO" id="GO:0030003">
    <property type="term" value="P:intracellular monoatomic cation homeostasis"/>
    <property type="evidence" value="ECO:0007669"/>
    <property type="project" value="TreeGrafter"/>
</dbReference>
<feature type="transmembrane region" description="Helical" evidence="7">
    <location>
        <begin position="256"/>
        <end position="276"/>
    </location>
</feature>
<gene>
    <name evidence="8" type="ORF">BV898_01173</name>
</gene>
<evidence type="ECO:0000256" key="3">
    <source>
        <dbReference type="ARBA" id="ARBA00022692"/>
    </source>
</evidence>
<comment type="caution">
    <text evidence="8">The sequence shown here is derived from an EMBL/GenBank/DDBJ whole genome shotgun (WGS) entry which is preliminary data.</text>
</comment>
<feature type="compositionally biased region" description="Polar residues" evidence="6">
    <location>
        <begin position="118"/>
        <end position="128"/>
    </location>
</feature>
<dbReference type="OrthoDB" id="200954at2759"/>
<proteinExistence type="inferred from homology"/>
<dbReference type="Pfam" id="PF02535">
    <property type="entry name" value="Zip"/>
    <property type="match status" value="1"/>
</dbReference>
<protein>
    <submittedName>
        <fullName evidence="8">Zinc transporter ZIP14</fullName>
    </submittedName>
</protein>
<feature type="transmembrane region" description="Helical" evidence="7">
    <location>
        <begin position="82"/>
        <end position="103"/>
    </location>
</feature>